<dbReference type="Proteomes" id="UP000509790">
    <property type="component" value="Chromosome"/>
</dbReference>
<dbReference type="InterPro" id="IPR051311">
    <property type="entry name" value="DedA_domain"/>
</dbReference>
<dbReference type="PANTHER" id="PTHR42709">
    <property type="entry name" value="ALKALINE PHOSPHATASE LIKE PROTEIN"/>
    <property type="match status" value="1"/>
</dbReference>
<dbReference type="GO" id="GO:0005886">
    <property type="term" value="C:plasma membrane"/>
    <property type="evidence" value="ECO:0007669"/>
    <property type="project" value="UniProtKB-ARBA"/>
</dbReference>
<dbReference type="Pfam" id="PF09335">
    <property type="entry name" value="VTT_dom"/>
    <property type="match status" value="1"/>
</dbReference>
<accession>A0A6I5WQJ7</accession>
<dbReference type="AlphaFoldDB" id="A0A6I5WQJ7"/>
<organism evidence="2 3">
    <name type="scientific">Glaesserella parasuis</name>
    <name type="common">Haemophilus parasuis</name>
    <dbReference type="NCBI Taxonomy" id="738"/>
    <lineage>
        <taxon>Bacteria</taxon>
        <taxon>Pseudomonadati</taxon>
        <taxon>Pseudomonadota</taxon>
        <taxon>Gammaproteobacteria</taxon>
        <taxon>Pasteurellales</taxon>
        <taxon>Pasteurellaceae</taxon>
        <taxon>Glaesserella</taxon>
    </lineage>
</organism>
<feature type="domain" description="VTT" evidence="1">
    <location>
        <begin position="44"/>
        <end position="153"/>
    </location>
</feature>
<gene>
    <name evidence="2" type="ORF">FLK62_04430</name>
</gene>
<evidence type="ECO:0000313" key="3">
    <source>
        <dbReference type="Proteomes" id="UP000509790"/>
    </source>
</evidence>
<dbReference type="KEGG" id="hpak:JT17_02830"/>
<protein>
    <submittedName>
        <fullName evidence="2">DedA family protein</fullName>
    </submittedName>
</protein>
<dbReference type="PANTHER" id="PTHR42709:SF4">
    <property type="entry name" value="INNER MEMBRANE PROTEIN YQAA"/>
    <property type="match status" value="1"/>
</dbReference>
<proteinExistence type="predicted"/>
<evidence type="ECO:0000259" key="1">
    <source>
        <dbReference type="Pfam" id="PF09335"/>
    </source>
</evidence>
<evidence type="ECO:0000313" key="2">
    <source>
        <dbReference type="EMBL" id="QKY72569.1"/>
    </source>
</evidence>
<reference evidence="2 3" key="1">
    <citation type="submission" date="2019-06" db="EMBL/GenBank/DDBJ databases">
        <title>Complete genome sequence of Haemophilus parasuis HPS412.</title>
        <authorList>
            <person name="Yang S."/>
            <person name="Huang C."/>
        </authorList>
    </citation>
    <scope>NUCLEOTIDE SEQUENCE [LARGE SCALE GENOMIC DNA]</scope>
    <source>
        <strain evidence="2 3">HPS412</strain>
    </source>
</reference>
<dbReference type="EMBL" id="CP041334">
    <property type="protein sequence ID" value="QKY72569.1"/>
    <property type="molecule type" value="Genomic_DNA"/>
</dbReference>
<sequence length="158" mass="17967">MSDYLTALLGIFLDKENQYLIMFASSFLSSTLLPSNSEIIFSTFATQAFANNHSLYGLFISATLGNSLGSLTTYFLAKLFPPPNYHEQQNQRIRFALKFSQQYGVWVLLFSWLPIVGDLFCGVAGWLRFDFWKSLCFIVLGKAIRYALLLWSVYLVVG</sequence>
<dbReference type="RefSeq" id="WP_005711259.1">
    <property type="nucleotide sequence ID" value="NZ_CP009237.1"/>
</dbReference>
<dbReference type="InterPro" id="IPR032816">
    <property type="entry name" value="VTT_dom"/>
</dbReference>
<name>A0A6I5WQJ7_GLAPU</name>